<dbReference type="AlphaFoldDB" id="A0A919SL92"/>
<evidence type="ECO:0000313" key="2">
    <source>
        <dbReference type="EMBL" id="GIM73502.1"/>
    </source>
</evidence>
<feature type="transmembrane region" description="Helical" evidence="1">
    <location>
        <begin position="6"/>
        <end position="26"/>
    </location>
</feature>
<keyword evidence="1" id="KW-1133">Transmembrane helix</keyword>
<protein>
    <submittedName>
        <fullName evidence="2">Uncharacterized protein</fullName>
    </submittedName>
</protein>
<sequence length="143" mass="15204">MDIGQVAQITLVLLSPTLAFAAFIYVPRAVRAVWRRAHPEPDPGPLSPPIEEVVANLHRLLHQHDALLHTPDVALRARRLKALEAAITDNALDAARALDVPAPAAPGPTGLRPATLSRLLRDLAAAGLVLPRGVGLVDGDRLT</sequence>
<evidence type="ECO:0000256" key="1">
    <source>
        <dbReference type="SAM" id="Phobius"/>
    </source>
</evidence>
<accession>A0A919SL92</accession>
<dbReference type="EMBL" id="BOQL01000044">
    <property type="protein sequence ID" value="GIM73502.1"/>
    <property type="molecule type" value="Genomic_DNA"/>
</dbReference>
<dbReference type="Proteomes" id="UP000681340">
    <property type="component" value="Unassembled WGS sequence"/>
</dbReference>
<keyword evidence="1" id="KW-0472">Membrane</keyword>
<comment type="caution">
    <text evidence="2">The sequence shown here is derived from an EMBL/GenBank/DDBJ whole genome shotgun (WGS) entry which is preliminary data.</text>
</comment>
<organism evidence="2 3">
    <name type="scientific">Actinoplanes auranticolor</name>
    <dbReference type="NCBI Taxonomy" id="47988"/>
    <lineage>
        <taxon>Bacteria</taxon>
        <taxon>Bacillati</taxon>
        <taxon>Actinomycetota</taxon>
        <taxon>Actinomycetes</taxon>
        <taxon>Micromonosporales</taxon>
        <taxon>Micromonosporaceae</taxon>
        <taxon>Actinoplanes</taxon>
    </lineage>
</organism>
<keyword evidence="1" id="KW-0812">Transmembrane</keyword>
<proteinExistence type="predicted"/>
<name>A0A919SL92_9ACTN</name>
<gene>
    <name evidence="2" type="ORF">Aau02nite_56360</name>
</gene>
<evidence type="ECO:0000313" key="3">
    <source>
        <dbReference type="Proteomes" id="UP000681340"/>
    </source>
</evidence>
<dbReference type="RefSeq" id="WP_212991559.1">
    <property type="nucleotide sequence ID" value="NZ_BAABEA010000054.1"/>
</dbReference>
<reference evidence="2" key="1">
    <citation type="submission" date="2021-03" db="EMBL/GenBank/DDBJ databases">
        <title>Whole genome shotgun sequence of Actinoplanes auranticolor NBRC 12245.</title>
        <authorList>
            <person name="Komaki H."/>
            <person name="Tamura T."/>
        </authorList>
    </citation>
    <scope>NUCLEOTIDE SEQUENCE</scope>
    <source>
        <strain evidence="2">NBRC 12245</strain>
    </source>
</reference>
<keyword evidence="3" id="KW-1185">Reference proteome</keyword>